<proteinExistence type="predicted"/>
<evidence type="ECO:0000313" key="2">
    <source>
        <dbReference type="EMBL" id="GFD33100.1"/>
    </source>
</evidence>
<dbReference type="EMBL" id="BKCJ011431576">
    <property type="protein sequence ID" value="GFD33100.1"/>
    <property type="molecule type" value="Genomic_DNA"/>
</dbReference>
<dbReference type="AlphaFoldDB" id="A0A699VF13"/>
<feature type="coiled-coil region" evidence="1">
    <location>
        <begin position="18"/>
        <end position="45"/>
    </location>
</feature>
<organism evidence="2">
    <name type="scientific">Tanacetum cinerariifolium</name>
    <name type="common">Dalmatian daisy</name>
    <name type="synonym">Chrysanthemum cinerariifolium</name>
    <dbReference type="NCBI Taxonomy" id="118510"/>
    <lineage>
        <taxon>Eukaryota</taxon>
        <taxon>Viridiplantae</taxon>
        <taxon>Streptophyta</taxon>
        <taxon>Embryophyta</taxon>
        <taxon>Tracheophyta</taxon>
        <taxon>Spermatophyta</taxon>
        <taxon>Magnoliopsida</taxon>
        <taxon>eudicotyledons</taxon>
        <taxon>Gunneridae</taxon>
        <taxon>Pentapetalae</taxon>
        <taxon>asterids</taxon>
        <taxon>campanulids</taxon>
        <taxon>Asterales</taxon>
        <taxon>Asteraceae</taxon>
        <taxon>Asteroideae</taxon>
        <taxon>Anthemideae</taxon>
        <taxon>Anthemidinae</taxon>
        <taxon>Tanacetum</taxon>
    </lineage>
</organism>
<sequence length="64" mass="7147">MKARDGAAEDTSDISLDIKRTQEMIDEFKKNLEEAHESLSQLKGIHAEVDVPYSVESDLAALTR</sequence>
<feature type="non-terminal residue" evidence="2">
    <location>
        <position position="64"/>
    </location>
</feature>
<keyword evidence="1" id="KW-0175">Coiled coil</keyword>
<name>A0A699VF13_TANCI</name>
<accession>A0A699VF13</accession>
<evidence type="ECO:0000256" key="1">
    <source>
        <dbReference type="SAM" id="Coils"/>
    </source>
</evidence>
<gene>
    <name evidence="2" type="ORF">Tci_905069</name>
    <name evidence="3" type="ORF">Tci_905136</name>
</gene>
<comment type="caution">
    <text evidence="2">The sequence shown here is derived from an EMBL/GenBank/DDBJ whole genome shotgun (WGS) entry which is preliminary data.</text>
</comment>
<evidence type="ECO:0000313" key="3">
    <source>
        <dbReference type="EMBL" id="GFD33167.1"/>
    </source>
</evidence>
<reference evidence="2" key="1">
    <citation type="journal article" date="2019" name="Sci. Rep.">
        <title>Draft genome of Tanacetum cinerariifolium, the natural source of mosquito coil.</title>
        <authorList>
            <person name="Yamashiro T."/>
            <person name="Shiraishi A."/>
            <person name="Satake H."/>
            <person name="Nakayama K."/>
        </authorList>
    </citation>
    <scope>NUCLEOTIDE SEQUENCE</scope>
</reference>
<protein>
    <submittedName>
        <fullName evidence="2">Uncharacterized protein</fullName>
    </submittedName>
</protein>
<dbReference type="EMBL" id="BKCJ011432261">
    <property type="protein sequence ID" value="GFD33167.1"/>
    <property type="molecule type" value="Genomic_DNA"/>
</dbReference>